<accession>A0A4C1ZGZ2</accession>
<feature type="region of interest" description="Disordered" evidence="1">
    <location>
        <begin position="1"/>
        <end position="94"/>
    </location>
</feature>
<keyword evidence="3" id="KW-1185">Reference proteome</keyword>
<reference evidence="2 3" key="1">
    <citation type="journal article" date="2019" name="Commun. Biol.">
        <title>The bagworm genome reveals a unique fibroin gene that provides high tensile strength.</title>
        <authorList>
            <person name="Kono N."/>
            <person name="Nakamura H."/>
            <person name="Ohtoshi R."/>
            <person name="Tomita M."/>
            <person name="Numata K."/>
            <person name="Arakawa K."/>
        </authorList>
    </citation>
    <scope>NUCLEOTIDE SEQUENCE [LARGE SCALE GENOMIC DNA]</scope>
</reference>
<evidence type="ECO:0000256" key="1">
    <source>
        <dbReference type="SAM" id="MobiDB-lite"/>
    </source>
</evidence>
<evidence type="ECO:0000313" key="2">
    <source>
        <dbReference type="EMBL" id="GBP87090.1"/>
    </source>
</evidence>
<dbReference type="EMBL" id="BGZK01001834">
    <property type="protein sequence ID" value="GBP87090.1"/>
    <property type="molecule type" value="Genomic_DNA"/>
</dbReference>
<name>A0A4C1ZGZ2_EUMVA</name>
<protein>
    <submittedName>
        <fullName evidence="2">Uncharacterized protein</fullName>
    </submittedName>
</protein>
<dbReference type="AlphaFoldDB" id="A0A4C1ZGZ2"/>
<feature type="compositionally biased region" description="Basic and acidic residues" evidence="1">
    <location>
        <begin position="1"/>
        <end position="11"/>
    </location>
</feature>
<proteinExistence type="predicted"/>
<evidence type="ECO:0000313" key="3">
    <source>
        <dbReference type="Proteomes" id="UP000299102"/>
    </source>
</evidence>
<organism evidence="2 3">
    <name type="scientific">Eumeta variegata</name>
    <name type="common">Bagworm moth</name>
    <name type="synonym">Eumeta japonica</name>
    <dbReference type="NCBI Taxonomy" id="151549"/>
    <lineage>
        <taxon>Eukaryota</taxon>
        <taxon>Metazoa</taxon>
        <taxon>Ecdysozoa</taxon>
        <taxon>Arthropoda</taxon>
        <taxon>Hexapoda</taxon>
        <taxon>Insecta</taxon>
        <taxon>Pterygota</taxon>
        <taxon>Neoptera</taxon>
        <taxon>Endopterygota</taxon>
        <taxon>Lepidoptera</taxon>
        <taxon>Glossata</taxon>
        <taxon>Ditrysia</taxon>
        <taxon>Tineoidea</taxon>
        <taxon>Psychidae</taxon>
        <taxon>Oiketicinae</taxon>
        <taxon>Eumeta</taxon>
    </lineage>
</organism>
<gene>
    <name evidence="2" type="ORF">EVAR_99995_1</name>
</gene>
<sequence length="94" mass="10547">MQIHEENRETNCDLLVEESSKETSEKPLTGNDGIDVRPPQPARRATRPYRLCDRGDGRQYVAPPRLDWRGAVQEGGSMISTSPSHQENASGQRQ</sequence>
<dbReference type="Proteomes" id="UP000299102">
    <property type="component" value="Unassembled WGS sequence"/>
</dbReference>
<feature type="compositionally biased region" description="Polar residues" evidence="1">
    <location>
        <begin position="78"/>
        <end position="94"/>
    </location>
</feature>
<comment type="caution">
    <text evidence="2">The sequence shown here is derived from an EMBL/GenBank/DDBJ whole genome shotgun (WGS) entry which is preliminary data.</text>
</comment>